<accession>A0A0P7BRM0</accession>
<dbReference type="SUPFAM" id="SSF53927">
    <property type="entry name" value="Cytidine deaminase-like"/>
    <property type="match status" value="1"/>
</dbReference>
<reference evidence="3 4" key="1">
    <citation type="submission" date="2015-07" db="EMBL/GenBank/DDBJ databases">
        <title>The draft genome sequence of Leadbetterella sp. JN14-9.</title>
        <authorList>
            <person name="Liu Y."/>
            <person name="Du J."/>
            <person name="Shao Z."/>
        </authorList>
    </citation>
    <scope>NUCLEOTIDE SEQUENCE [LARGE SCALE GENOMIC DNA]</scope>
    <source>
        <strain evidence="3 4">JN14-9</strain>
    </source>
</reference>
<dbReference type="PROSITE" id="PS51747">
    <property type="entry name" value="CYT_DCMP_DEAMINASES_2"/>
    <property type="match status" value="1"/>
</dbReference>
<dbReference type="GO" id="GO:0072527">
    <property type="term" value="P:pyrimidine-containing compound metabolic process"/>
    <property type="evidence" value="ECO:0007669"/>
    <property type="project" value="UniProtKB-ARBA"/>
</dbReference>
<dbReference type="Gene3D" id="3.40.140.10">
    <property type="entry name" value="Cytidine Deaminase, domain 2"/>
    <property type="match status" value="1"/>
</dbReference>
<proteinExistence type="inferred from homology"/>
<sequence>MKKNVELQPISFQSLRETDQSFLKQSLEATQKSYAPYSEFYVGCAVQLESGEVVLGANQENSSFPSGLCAERVALFQCAKDLSDRVIRIAVCAKSEKYEVPVPLVPCAGCLQVISDIRNRQKSPIEVWMWDLTDQVFVASDVNQFLPFHFELKEVK</sequence>
<evidence type="ECO:0000256" key="1">
    <source>
        <dbReference type="ARBA" id="ARBA00006576"/>
    </source>
</evidence>
<dbReference type="GO" id="GO:0008270">
    <property type="term" value="F:zinc ion binding"/>
    <property type="evidence" value="ECO:0007669"/>
    <property type="project" value="TreeGrafter"/>
</dbReference>
<evidence type="ECO:0000313" key="3">
    <source>
        <dbReference type="EMBL" id="KPM49970.1"/>
    </source>
</evidence>
<dbReference type="Proteomes" id="UP000050454">
    <property type="component" value="Unassembled WGS sequence"/>
</dbReference>
<comment type="caution">
    <text evidence="3">The sequence shown here is derived from an EMBL/GenBank/DDBJ whole genome shotgun (WGS) entry which is preliminary data.</text>
</comment>
<dbReference type="CDD" id="cd01283">
    <property type="entry name" value="cytidine_deaminase"/>
    <property type="match status" value="1"/>
</dbReference>
<dbReference type="STRING" id="1605367.AFM12_05260"/>
<comment type="similarity">
    <text evidence="1">Belongs to the cytidine and deoxycytidylate deaminase family.</text>
</comment>
<dbReference type="GO" id="GO:0005829">
    <property type="term" value="C:cytosol"/>
    <property type="evidence" value="ECO:0007669"/>
    <property type="project" value="TreeGrafter"/>
</dbReference>
<dbReference type="EMBL" id="LGTQ01000005">
    <property type="protein sequence ID" value="KPM49970.1"/>
    <property type="molecule type" value="Genomic_DNA"/>
</dbReference>
<keyword evidence="4" id="KW-1185">Reference proteome</keyword>
<organism evidence="3 4">
    <name type="scientific">Jiulongibacter sediminis</name>
    <dbReference type="NCBI Taxonomy" id="1605367"/>
    <lineage>
        <taxon>Bacteria</taxon>
        <taxon>Pseudomonadati</taxon>
        <taxon>Bacteroidota</taxon>
        <taxon>Cytophagia</taxon>
        <taxon>Cytophagales</taxon>
        <taxon>Leadbetterellaceae</taxon>
        <taxon>Jiulongibacter</taxon>
    </lineage>
</organism>
<gene>
    <name evidence="3" type="ORF">AFM12_05260</name>
</gene>
<dbReference type="InterPro" id="IPR050202">
    <property type="entry name" value="Cyt/Deoxycyt_deaminase"/>
</dbReference>
<dbReference type="GO" id="GO:0055086">
    <property type="term" value="P:nucleobase-containing small molecule metabolic process"/>
    <property type="evidence" value="ECO:0007669"/>
    <property type="project" value="UniProtKB-ARBA"/>
</dbReference>
<dbReference type="InterPro" id="IPR016193">
    <property type="entry name" value="Cytidine_deaminase-like"/>
</dbReference>
<evidence type="ECO:0000259" key="2">
    <source>
        <dbReference type="PROSITE" id="PS51747"/>
    </source>
</evidence>
<dbReference type="OrthoDB" id="9795347at2"/>
<feature type="domain" description="CMP/dCMP-type deaminase" evidence="2">
    <location>
        <begin position="17"/>
        <end position="156"/>
    </location>
</feature>
<dbReference type="PANTHER" id="PTHR11644">
    <property type="entry name" value="CYTIDINE DEAMINASE"/>
    <property type="match status" value="1"/>
</dbReference>
<protein>
    <recommendedName>
        <fullName evidence="2">CMP/dCMP-type deaminase domain-containing protein</fullName>
    </recommendedName>
</protein>
<dbReference type="PANTHER" id="PTHR11644:SF2">
    <property type="entry name" value="CYTIDINE DEAMINASE"/>
    <property type="match status" value="1"/>
</dbReference>
<evidence type="ECO:0000313" key="4">
    <source>
        <dbReference type="Proteomes" id="UP000050454"/>
    </source>
</evidence>
<name>A0A0P7BRM0_9BACT</name>
<dbReference type="Pfam" id="PF00383">
    <property type="entry name" value="dCMP_cyt_deam_1"/>
    <property type="match status" value="1"/>
</dbReference>
<dbReference type="GO" id="GO:0004126">
    <property type="term" value="F:cytidine deaminase activity"/>
    <property type="evidence" value="ECO:0007669"/>
    <property type="project" value="UniProtKB-ARBA"/>
</dbReference>
<dbReference type="RefSeq" id="WP_055144650.1">
    <property type="nucleotide sequence ID" value="NZ_JXSZ01000005.1"/>
</dbReference>
<dbReference type="NCBIfam" id="NF004064">
    <property type="entry name" value="PRK05578.1"/>
    <property type="match status" value="1"/>
</dbReference>
<dbReference type="PATRIC" id="fig|1605367.3.peg.2409"/>
<dbReference type="AlphaFoldDB" id="A0A0P7BRM0"/>
<dbReference type="InterPro" id="IPR002125">
    <property type="entry name" value="CMP_dCMP_dom"/>
</dbReference>